<dbReference type="SUPFAM" id="SSF57850">
    <property type="entry name" value="RING/U-box"/>
    <property type="match status" value="1"/>
</dbReference>
<dbReference type="EMBL" id="JAADYS010000289">
    <property type="protein sequence ID" value="KAF4470814.1"/>
    <property type="molecule type" value="Genomic_DNA"/>
</dbReference>
<keyword evidence="1" id="KW-0863">Zinc-finger</keyword>
<evidence type="ECO:0000259" key="2">
    <source>
        <dbReference type="PROSITE" id="PS50089"/>
    </source>
</evidence>
<keyword evidence="1" id="KW-0479">Metal-binding</keyword>
<name>A0A8H4LNT6_9HYPO</name>
<dbReference type="Gene3D" id="3.30.40.10">
    <property type="entry name" value="Zinc/RING finger domain, C3HC4 (zinc finger)"/>
    <property type="match status" value="1"/>
</dbReference>
<evidence type="ECO:0000313" key="3">
    <source>
        <dbReference type="EMBL" id="KAF4470814.1"/>
    </source>
</evidence>
<keyword evidence="4" id="KW-1185">Reference proteome</keyword>
<dbReference type="AlphaFoldDB" id="A0A8H4LNT6"/>
<feature type="domain" description="RING-type" evidence="2">
    <location>
        <begin position="55"/>
        <end position="116"/>
    </location>
</feature>
<protein>
    <recommendedName>
        <fullName evidence="2">RING-type domain-containing protein</fullName>
    </recommendedName>
</protein>
<dbReference type="Proteomes" id="UP000554235">
    <property type="component" value="Unassembled WGS sequence"/>
</dbReference>
<reference evidence="3 4" key="1">
    <citation type="submission" date="2020-01" db="EMBL/GenBank/DDBJ databases">
        <title>Identification and distribution of gene clusters putatively required for synthesis of sphingolipid metabolism inhibitors in phylogenetically diverse species of the filamentous fungus Fusarium.</title>
        <authorList>
            <person name="Kim H.-S."/>
            <person name="Busman M."/>
            <person name="Brown D.W."/>
            <person name="Divon H."/>
            <person name="Uhlig S."/>
            <person name="Proctor R.H."/>
        </authorList>
    </citation>
    <scope>NUCLEOTIDE SEQUENCE [LARGE SCALE GENOMIC DNA]</scope>
    <source>
        <strain evidence="3 4">NRRL 20459</strain>
    </source>
</reference>
<accession>A0A8H4LNT6</accession>
<sequence>MAQEIVGTLWDLIEPFVVVQQPPRPPPQVTHNFWPSLRDALLNGPHRLNNLNLKCDICMDRMSVFDHEHVQHHVEKNMHHGARVLPCGHMFGTRCISRVIVECRNSHIPMSCPMCRTPFVDHPHCLHGHSGMPMPNTIEDIANFPRTLAEGGKIADKCGDCQVVDAVIGLSRLAPILHPPIDLGIMEVIGVSASKPGGHSWSLEPGQGMLNLIVEDLSLEEGTFQNICDETAEILSENTLRNWTSVDLRGLEFHVHVYERVLPGQGPHAMETEEQ</sequence>
<keyword evidence="1" id="KW-0862">Zinc</keyword>
<dbReference type="InterPro" id="IPR001841">
    <property type="entry name" value="Znf_RING"/>
</dbReference>
<evidence type="ECO:0000313" key="4">
    <source>
        <dbReference type="Proteomes" id="UP000554235"/>
    </source>
</evidence>
<comment type="caution">
    <text evidence="3">The sequence shown here is derived from an EMBL/GenBank/DDBJ whole genome shotgun (WGS) entry which is preliminary data.</text>
</comment>
<proteinExistence type="predicted"/>
<dbReference type="OrthoDB" id="8062037at2759"/>
<evidence type="ECO:0000256" key="1">
    <source>
        <dbReference type="PROSITE-ProRule" id="PRU00175"/>
    </source>
</evidence>
<gene>
    <name evidence="3" type="ORF">FALBO_2274</name>
</gene>
<dbReference type="GO" id="GO:0008270">
    <property type="term" value="F:zinc ion binding"/>
    <property type="evidence" value="ECO:0007669"/>
    <property type="project" value="UniProtKB-KW"/>
</dbReference>
<dbReference type="PROSITE" id="PS50089">
    <property type="entry name" value="ZF_RING_2"/>
    <property type="match status" value="1"/>
</dbReference>
<dbReference type="InterPro" id="IPR013083">
    <property type="entry name" value="Znf_RING/FYVE/PHD"/>
</dbReference>
<organism evidence="3 4">
    <name type="scientific">Fusarium albosuccineum</name>
    <dbReference type="NCBI Taxonomy" id="1237068"/>
    <lineage>
        <taxon>Eukaryota</taxon>
        <taxon>Fungi</taxon>
        <taxon>Dikarya</taxon>
        <taxon>Ascomycota</taxon>
        <taxon>Pezizomycotina</taxon>
        <taxon>Sordariomycetes</taxon>
        <taxon>Hypocreomycetidae</taxon>
        <taxon>Hypocreales</taxon>
        <taxon>Nectriaceae</taxon>
        <taxon>Fusarium</taxon>
        <taxon>Fusarium decemcellulare species complex</taxon>
    </lineage>
</organism>